<evidence type="ECO:0008006" key="5">
    <source>
        <dbReference type="Google" id="ProtNLM"/>
    </source>
</evidence>
<proteinExistence type="predicted"/>
<accession>A0A0P9CXM4</accession>
<protein>
    <recommendedName>
        <fullName evidence="5">Lipoprotein</fullName>
    </recommendedName>
</protein>
<dbReference type="EMBL" id="LJCO01000031">
    <property type="protein sequence ID" value="KPV44513.1"/>
    <property type="molecule type" value="Genomic_DNA"/>
</dbReference>
<feature type="chain" id="PRO_5006156045" description="Lipoprotein" evidence="2">
    <location>
        <begin position="27"/>
        <end position="169"/>
    </location>
</feature>
<feature type="region of interest" description="Disordered" evidence="1">
    <location>
        <begin position="24"/>
        <end position="45"/>
    </location>
</feature>
<evidence type="ECO:0000313" key="4">
    <source>
        <dbReference type="Proteomes" id="UP000050482"/>
    </source>
</evidence>
<feature type="signal peptide" evidence="2">
    <location>
        <begin position="1"/>
        <end position="26"/>
    </location>
</feature>
<reference evidence="3 4" key="1">
    <citation type="submission" date="2015-09" db="EMBL/GenBank/DDBJ databases">
        <title>Draft genome sequence of Alicyclobacillus ferrooxydans DSM 22381.</title>
        <authorList>
            <person name="Hemp J."/>
        </authorList>
    </citation>
    <scope>NUCLEOTIDE SEQUENCE [LARGE SCALE GENOMIC DNA]</scope>
    <source>
        <strain evidence="3 4">TC-34</strain>
    </source>
</reference>
<comment type="caution">
    <text evidence="3">The sequence shown here is derived from an EMBL/GenBank/DDBJ whole genome shotgun (WGS) entry which is preliminary data.</text>
</comment>
<evidence type="ECO:0000256" key="1">
    <source>
        <dbReference type="SAM" id="MobiDB-lite"/>
    </source>
</evidence>
<keyword evidence="4" id="KW-1185">Reference proteome</keyword>
<dbReference type="PATRIC" id="fig|471514.4.peg.4725"/>
<evidence type="ECO:0000256" key="2">
    <source>
        <dbReference type="SAM" id="SignalP"/>
    </source>
</evidence>
<name>A0A0P9CXM4_9BACL</name>
<evidence type="ECO:0000313" key="3">
    <source>
        <dbReference type="EMBL" id="KPV44513.1"/>
    </source>
</evidence>
<organism evidence="3 4">
    <name type="scientific">Alicyclobacillus ferrooxydans</name>
    <dbReference type="NCBI Taxonomy" id="471514"/>
    <lineage>
        <taxon>Bacteria</taxon>
        <taxon>Bacillati</taxon>
        <taxon>Bacillota</taxon>
        <taxon>Bacilli</taxon>
        <taxon>Bacillales</taxon>
        <taxon>Alicyclobacillaceae</taxon>
        <taxon>Alicyclobacillus</taxon>
    </lineage>
</organism>
<keyword evidence="2" id="KW-0732">Signal</keyword>
<dbReference type="STRING" id="471514.AN477_06740"/>
<gene>
    <name evidence="3" type="ORF">AN477_06740</name>
</gene>
<dbReference type="RefSeq" id="WP_054968412.1">
    <property type="nucleotide sequence ID" value="NZ_LJCO01000031.1"/>
</dbReference>
<sequence length="169" mass="18572">MRIGLIILLMGIVIPLSGCGSNSSTAQGVTQEVPQPRQHSQQTDDWASNASIAINEFTKADNMVINSMKEMGAGKIDNHTFVNQLNSQLILLNKAITNVNYRRVSDPSANRIRQELDASFGDYDLAVKHLMQGAMLSNSSAVNNAVQQLTSSQKESEQAIKDFKRYMAN</sequence>
<dbReference type="Proteomes" id="UP000050482">
    <property type="component" value="Unassembled WGS sequence"/>
</dbReference>
<dbReference type="AlphaFoldDB" id="A0A0P9CXM4"/>